<evidence type="ECO:0000313" key="1">
    <source>
        <dbReference type="EMBL" id="MPM45902.1"/>
    </source>
</evidence>
<dbReference type="AlphaFoldDB" id="A0A644ZYJ8"/>
<accession>A0A644ZYJ8</accession>
<comment type="caution">
    <text evidence="1">The sequence shown here is derived from an EMBL/GenBank/DDBJ whole genome shotgun (WGS) entry which is preliminary data.</text>
</comment>
<gene>
    <name evidence="1" type="ORF">SDC9_92594</name>
</gene>
<organism evidence="1">
    <name type="scientific">bioreactor metagenome</name>
    <dbReference type="NCBI Taxonomy" id="1076179"/>
    <lineage>
        <taxon>unclassified sequences</taxon>
        <taxon>metagenomes</taxon>
        <taxon>ecological metagenomes</taxon>
    </lineage>
</organism>
<dbReference type="EMBL" id="VSSQ01011061">
    <property type="protein sequence ID" value="MPM45902.1"/>
    <property type="molecule type" value="Genomic_DNA"/>
</dbReference>
<proteinExistence type="predicted"/>
<reference evidence="1" key="1">
    <citation type="submission" date="2019-08" db="EMBL/GenBank/DDBJ databases">
        <authorList>
            <person name="Kucharzyk K."/>
            <person name="Murdoch R.W."/>
            <person name="Higgins S."/>
            <person name="Loffler F."/>
        </authorList>
    </citation>
    <scope>NUCLEOTIDE SEQUENCE</scope>
</reference>
<name>A0A644ZYJ8_9ZZZZ</name>
<sequence length="121" mass="12843">MSGVIIGIPQSAPHQSEISAGWVRVIRVGITAPAGRGIFGIFIRQLEAAITSVGKDQIGVPLAHHVAFILLPTIAQYRQQVRNIHFDGLIGGVLGRVQDLLGGNRRILKSIINALPLVAGV</sequence>
<protein>
    <submittedName>
        <fullName evidence="1">Uncharacterized protein</fullName>
    </submittedName>
</protein>